<reference evidence="2" key="1">
    <citation type="submission" date="2020-01" db="EMBL/GenBank/DDBJ databases">
        <authorList>
            <consortium name="DOE Joint Genome Institute"/>
            <person name="Haridas S."/>
            <person name="Albert R."/>
            <person name="Binder M."/>
            <person name="Bloem J."/>
            <person name="Labutti K."/>
            <person name="Salamov A."/>
            <person name="Andreopoulos B."/>
            <person name="Baker S.E."/>
            <person name="Barry K."/>
            <person name="Bills G."/>
            <person name="Bluhm B.H."/>
            <person name="Cannon C."/>
            <person name="Castanera R."/>
            <person name="Culley D.E."/>
            <person name="Daum C."/>
            <person name="Ezra D."/>
            <person name="Gonzalez J.B."/>
            <person name="Henrissat B."/>
            <person name="Kuo A."/>
            <person name="Liang C."/>
            <person name="Lipzen A."/>
            <person name="Lutzoni F."/>
            <person name="Magnuson J."/>
            <person name="Mondo S."/>
            <person name="Nolan M."/>
            <person name="Ohm R."/>
            <person name="Pangilinan J."/>
            <person name="Park H.-J."/>
            <person name="Ramirez L."/>
            <person name="Alfaro M."/>
            <person name="Sun H."/>
            <person name="Tritt A."/>
            <person name="Yoshinaga Y."/>
            <person name="Zwiers L.-H."/>
            <person name="Turgeon B.G."/>
            <person name="Goodwin S.B."/>
            <person name="Spatafora J.W."/>
            <person name="Crous P.W."/>
            <person name="Grigoriev I.V."/>
        </authorList>
    </citation>
    <scope>NUCLEOTIDE SEQUENCE</scope>
    <source>
        <strain evidence="2">P77</strain>
    </source>
</reference>
<evidence type="ECO:0000313" key="2">
    <source>
        <dbReference type="EMBL" id="KAF1834358.1"/>
    </source>
</evidence>
<feature type="region of interest" description="Disordered" evidence="1">
    <location>
        <begin position="285"/>
        <end position="332"/>
    </location>
</feature>
<dbReference type="AlphaFoldDB" id="A0A6A5KAP2"/>
<sequence>MSQPNISVPDLQPYNDTFSFTTSRLLANIKRTHPTYAEHDPKTWPYITLETLEKHGTYDGYPNLPEGVAYEQTVMLRYTSMYSAGERASSATLNGSFHKRYPFNFTRCEALKDDVSMSFAEYAAYRDEAAAVAQSQLHGDRDMDIPRDTQDQSDSTPLQAIVCPNRKCAETRREIARLRASIFDKASQLQTSQRDLIEYETTASLRKNSILDARFEVKREHARADQAEQEGVLGLEMQMKRIKELERRLSEAEAYGAQLEMYCNGLEARMEMCKVRGRRARPVVYESESEDGELGSGDRPGERGVRLEDLGGGEESGSGDRASERVKLEDSG</sequence>
<keyword evidence="3" id="KW-1185">Reference proteome</keyword>
<gene>
    <name evidence="2" type="ORF">BDW02DRAFT_550563</name>
</gene>
<evidence type="ECO:0000313" key="3">
    <source>
        <dbReference type="Proteomes" id="UP000800040"/>
    </source>
</evidence>
<dbReference type="EMBL" id="ML975303">
    <property type="protein sequence ID" value="KAF1834358.1"/>
    <property type="molecule type" value="Genomic_DNA"/>
</dbReference>
<dbReference type="OrthoDB" id="3693536at2759"/>
<evidence type="ECO:0000256" key="1">
    <source>
        <dbReference type="SAM" id="MobiDB-lite"/>
    </source>
</evidence>
<name>A0A6A5KAP2_9PLEO</name>
<dbReference type="Proteomes" id="UP000800040">
    <property type="component" value="Unassembled WGS sequence"/>
</dbReference>
<feature type="compositionally biased region" description="Basic and acidic residues" evidence="1">
    <location>
        <begin position="299"/>
        <end position="309"/>
    </location>
</feature>
<organism evidence="2 3">
    <name type="scientific">Decorospora gaudefroyi</name>
    <dbReference type="NCBI Taxonomy" id="184978"/>
    <lineage>
        <taxon>Eukaryota</taxon>
        <taxon>Fungi</taxon>
        <taxon>Dikarya</taxon>
        <taxon>Ascomycota</taxon>
        <taxon>Pezizomycotina</taxon>
        <taxon>Dothideomycetes</taxon>
        <taxon>Pleosporomycetidae</taxon>
        <taxon>Pleosporales</taxon>
        <taxon>Pleosporineae</taxon>
        <taxon>Pleosporaceae</taxon>
        <taxon>Decorospora</taxon>
    </lineage>
</organism>
<proteinExistence type="predicted"/>
<feature type="compositionally biased region" description="Basic and acidic residues" evidence="1">
    <location>
        <begin position="321"/>
        <end position="332"/>
    </location>
</feature>
<accession>A0A6A5KAP2</accession>
<protein>
    <submittedName>
        <fullName evidence="2">Uncharacterized protein</fullName>
    </submittedName>
</protein>